<feature type="transmembrane region" description="Helical" evidence="9">
    <location>
        <begin position="139"/>
        <end position="159"/>
    </location>
</feature>
<dbReference type="CDD" id="cd06582">
    <property type="entry name" value="TM_PBP1_LivH_like"/>
    <property type="match status" value="1"/>
</dbReference>
<evidence type="ECO:0000313" key="10">
    <source>
        <dbReference type="EMBL" id="QBI21428.1"/>
    </source>
</evidence>
<keyword evidence="7 9" id="KW-0472">Membrane</keyword>
<dbReference type="GO" id="GO:0005886">
    <property type="term" value="C:plasma membrane"/>
    <property type="evidence" value="ECO:0007669"/>
    <property type="project" value="UniProtKB-SubCell"/>
</dbReference>
<comment type="similarity">
    <text evidence="8">Belongs to the binding-protein-dependent transport system permease family. LivHM subfamily.</text>
</comment>
<dbReference type="PANTHER" id="PTHR11795:SF442">
    <property type="entry name" value="ABC TRANSPORTER ATP-BINDING PROTEIN"/>
    <property type="match status" value="1"/>
</dbReference>
<dbReference type="RefSeq" id="WP_131156420.1">
    <property type="nucleotide sequence ID" value="NZ_CP036402.1"/>
</dbReference>
<evidence type="ECO:0000256" key="7">
    <source>
        <dbReference type="ARBA" id="ARBA00023136"/>
    </source>
</evidence>
<dbReference type="Pfam" id="PF02653">
    <property type="entry name" value="BPD_transp_2"/>
    <property type="match status" value="1"/>
</dbReference>
<protein>
    <submittedName>
        <fullName evidence="10">Branched-chain amino acid ABC transporter permease</fullName>
    </submittedName>
</protein>
<evidence type="ECO:0000256" key="4">
    <source>
        <dbReference type="ARBA" id="ARBA00022692"/>
    </source>
</evidence>
<evidence type="ECO:0000256" key="9">
    <source>
        <dbReference type="SAM" id="Phobius"/>
    </source>
</evidence>
<dbReference type="Proteomes" id="UP000291469">
    <property type="component" value="Chromosome"/>
</dbReference>
<comment type="subcellular location">
    <subcellularLocation>
        <location evidence="1">Cell membrane</location>
        <topology evidence="1">Multi-pass membrane protein</topology>
    </subcellularLocation>
</comment>
<keyword evidence="2" id="KW-0813">Transport</keyword>
<dbReference type="AlphaFoldDB" id="A0A411YJQ4"/>
<dbReference type="InterPro" id="IPR001851">
    <property type="entry name" value="ABC_transp_permease"/>
</dbReference>
<feature type="transmembrane region" description="Helical" evidence="9">
    <location>
        <begin position="187"/>
        <end position="209"/>
    </location>
</feature>
<feature type="transmembrane region" description="Helical" evidence="9">
    <location>
        <begin position="66"/>
        <end position="85"/>
    </location>
</feature>
<evidence type="ECO:0000256" key="2">
    <source>
        <dbReference type="ARBA" id="ARBA00022448"/>
    </source>
</evidence>
<keyword evidence="4 9" id="KW-0812">Transmembrane</keyword>
<feature type="transmembrane region" description="Helical" evidence="9">
    <location>
        <begin position="254"/>
        <end position="276"/>
    </location>
</feature>
<evidence type="ECO:0000256" key="6">
    <source>
        <dbReference type="ARBA" id="ARBA00022989"/>
    </source>
</evidence>
<keyword evidence="6 9" id="KW-1133">Transmembrane helix</keyword>
<evidence type="ECO:0000256" key="8">
    <source>
        <dbReference type="ARBA" id="ARBA00037998"/>
    </source>
</evidence>
<gene>
    <name evidence="10" type="ORF">ER308_18880</name>
</gene>
<keyword evidence="11" id="KW-1185">Reference proteome</keyword>
<reference evidence="10 11" key="1">
    <citation type="submission" date="2019-01" db="EMBL/GenBank/DDBJ databases">
        <title>Egibacter rhizosphaerae EGI 80759T.</title>
        <authorList>
            <person name="Chen D.-D."/>
            <person name="Tian Y."/>
            <person name="Jiao J.-Y."/>
            <person name="Zhang X.-T."/>
            <person name="Zhang Y.-G."/>
            <person name="Zhang Y."/>
            <person name="Xiao M."/>
            <person name="Shu W.-S."/>
            <person name="Li W.-J."/>
        </authorList>
    </citation>
    <scope>NUCLEOTIDE SEQUENCE [LARGE SCALE GENOMIC DNA]</scope>
    <source>
        <strain evidence="10 11">EGI 80759</strain>
    </source>
</reference>
<accession>A0A411YJQ4</accession>
<name>A0A411YJQ4_9ACTN</name>
<feature type="transmembrane region" description="Helical" evidence="9">
    <location>
        <begin position="221"/>
        <end position="247"/>
    </location>
</feature>
<keyword evidence="3" id="KW-1003">Cell membrane</keyword>
<dbReference type="OrthoDB" id="9807115at2"/>
<feature type="transmembrane region" description="Helical" evidence="9">
    <location>
        <begin position="12"/>
        <end position="35"/>
    </location>
</feature>
<keyword evidence="5" id="KW-0029">Amino-acid transport</keyword>
<evidence type="ECO:0000256" key="3">
    <source>
        <dbReference type="ARBA" id="ARBA00022475"/>
    </source>
</evidence>
<dbReference type="InterPro" id="IPR052157">
    <property type="entry name" value="BCAA_transport_permease"/>
</dbReference>
<sequence length="286" mass="29870">MTQFVTVTLNALTLAALYFLVASGLTLIFGLMRVVNLAHGTLYLLGGYVAWLVVDAYGFIPGLIVAAVTMGVLGVVLQQGLLRWIEGNDMRVALVTIGLSLIGADQMLAYFGGTAHSIPSPEVLRTAWPIGVAGVSYPAYRLTILFIAVATGVLLWLLLQRTRFGLIIRAGVDDRDMVSATGINIRVVFLGIFFLGSALAGFSGAIGGATFSLAPGVDIEFLLFSLVVIIVGGMGSIPGAAIGAVLVGLVSQYALAWATPFSAILTFGLMILVLAVRPQGLLGRAA</sequence>
<dbReference type="GO" id="GO:0022857">
    <property type="term" value="F:transmembrane transporter activity"/>
    <property type="evidence" value="ECO:0007669"/>
    <property type="project" value="InterPro"/>
</dbReference>
<evidence type="ECO:0000256" key="1">
    <source>
        <dbReference type="ARBA" id="ARBA00004651"/>
    </source>
</evidence>
<proteinExistence type="inferred from homology"/>
<dbReference type="KEGG" id="erz:ER308_18880"/>
<organism evidence="10 11">
    <name type="scientific">Egibacter rhizosphaerae</name>
    <dbReference type="NCBI Taxonomy" id="1670831"/>
    <lineage>
        <taxon>Bacteria</taxon>
        <taxon>Bacillati</taxon>
        <taxon>Actinomycetota</taxon>
        <taxon>Nitriliruptoria</taxon>
        <taxon>Egibacterales</taxon>
        <taxon>Egibacteraceae</taxon>
        <taxon>Egibacter</taxon>
    </lineage>
</organism>
<dbReference type="EMBL" id="CP036402">
    <property type="protein sequence ID" value="QBI21428.1"/>
    <property type="molecule type" value="Genomic_DNA"/>
</dbReference>
<evidence type="ECO:0000256" key="5">
    <source>
        <dbReference type="ARBA" id="ARBA00022970"/>
    </source>
</evidence>
<dbReference type="PANTHER" id="PTHR11795">
    <property type="entry name" value="BRANCHED-CHAIN AMINO ACID TRANSPORT SYSTEM PERMEASE PROTEIN LIVH"/>
    <property type="match status" value="1"/>
</dbReference>
<feature type="transmembrane region" description="Helical" evidence="9">
    <location>
        <begin position="92"/>
        <end position="111"/>
    </location>
</feature>
<dbReference type="GO" id="GO:0006865">
    <property type="term" value="P:amino acid transport"/>
    <property type="evidence" value="ECO:0007669"/>
    <property type="project" value="UniProtKB-KW"/>
</dbReference>
<evidence type="ECO:0000313" key="11">
    <source>
        <dbReference type="Proteomes" id="UP000291469"/>
    </source>
</evidence>